<dbReference type="Proteomes" id="UP001550739">
    <property type="component" value="Unassembled WGS sequence"/>
</dbReference>
<dbReference type="InterPro" id="IPR026988">
    <property type="entry name" value="YaaC-like"/>
</dbReference>
<protein>
    <submittedName>
        <fullName evidence="1">YaaC family protein</fullName>
    </submittedName>
</protein>
<name>A0ABV2ZXX4_9ACTN</name>
<dbReference type="Pfam" id="PF14175">
    <property type="entry name" value="YaaC"/>
    <property type="match status" value="1"/>
</dbReference>
<evidence type="ECO:0000313" key="1">
    <source>
        <dbReference type="EMBL" id="MEU3787450.1"/>
    </source>
</evidence>
<organism evidence="1 2">
    <name type="scientific">Streptomyces sp. 900129855</name>
    <dbReference type="NCBI Taxonomy" id="3155129"/>
    <lineage>
        <taxon>Bacteria</taxon>
        <taxon>Bacillati</taxon>
        <taxon>Actinomycetota</taxon>
        <taxon>Actinomycetes</taxon>
        <taxon>Kitasatosporales</taxon>
        <taxon>Streptomycetaceae</taxon>
        <taxon>Streptomyces</taxon>
    </lineage>
</organism>
<dbReference type="EMBL" id="JBEZVE010000043">
    <property type="protein sequence ID" value="MEU3787450.1"/>
    <property type="molecule type" value="Genomic_DNA"/>
</dbReference>
<dbReference type="RefSeq" id="WP_361709957.1">
    <property type="nucleotide sequence ID" value="NZ_JBEZVE010000043.1"/>
</dbReference>
<proteinExistence type="predicted"/>
<gene>
    <name evidence="1" type="ORF">AB0E89_44235</name>
</gene>
<keyword evidence="2" id="KW-1185">Reference proteome</keyword>
<comment type="caution">
    <text evidence="1">The sequence shown here is derived from an EMBL/GenBank/DDBJ whole genome shotgun (WGS) entry which is preliminary data.</text>
</comment>
<reference evidence="1 2" key="1">
    <citation type="submission" date="2024-06" db="EMBL/GenBank/DDBJ databases">
        <title>The Natural Products Discovery Center: Release of the First 8490 Sequenced Strains for Exploring Actinobacteria Biosynthetic Diversity.</title>
        <authorList>
            <person name="Kalkreuter E."/>
            <person name="Kautsar S.A."/>
            <person name="Yang D."/>
            <person name="Bader C.D."/>
            <person name="Teijaro C.N."/>
            <person name="Fluegel L."/>
            <person name="Davis C.M."/>
            <person name="Simpson J.R."/>
            <person name="Lauterbach L."/>
            <person name="Steele A.D."/>
            <person name="Gui C."/>
            <person name="Meng S."/>
            <person name="Li G."/>
            <person name="Viehrig K."/>
            <person name="Ye F."/>
            <person name="Su P."/>
            <person name="Kiefer A.F."/>
            <person name="Nichols A."/>
            <person name="Cepeda A.J."/>
            <person name="Yan W."/>
            <person name="Fan B."/>
            <person name="Jiang Y."/>
            <person name="Adhikari A."/>
            <person name="Zheng C.-J."/>
            <person name="Schuster L."/>
            <person name="Cowan T.M."/>
            <person name="Smanski M.J."/>
            <person name="Chevrette M.G."/>
            <person name="De Carvalho L.P.S."/>
            <person name="Shen B."/>
        </authorList>
    </citation>
    <scope>NUCLEOTIDE SEQUENCE [LARGE SCALE GENOMIC DNA]</scope>
    <source>
        <strain evidence="1 2">NPDC033843</strain>
    </source>
</reference>
<evidence type="ECO:0000313" key="2">
    <source>
        <dbReference type="Proteomes" id="UP001550739"/>
    </source>
</evidence>
<sequence>MYQRLLRGLRADPPGAAAQNTARKQTFCAALEQAEQMFSAAKVTDAMTRPLLVYYGLNQAARAIAAAASNVPDRDQRPGATAEPWKLSGHGLKIVHGTNAMNGPDIASVPLADQNGAFVQLAGILKSGSLLARRPDKTPTTNVTIGQIWETIPDTVGFSLPGPADLPVLAFEEESIFYDGSVPSGGWKASVQNHRESALLEGIPQHVVNADDQEAALKNFLASYPTLGDVQSTPHPNGHIDWEGDSVLELPVVRVFWETPVPVAAQPTRTLVNRVATWYRGQPYVFPALGENREPLHPLLAWWAVLYALSMLARYEPCAWQKRIDIDGSKEAAAIEHLLEAALDYLPALIRDTISEVS</sequence>
<accession>A0ABV2ZXX4</accession>